<dbReference type="InterPro" id="IPR000467">
    <property type="entry name" value="G_patch_dom"/>
</dbReference>
<dbReference type="SMART" id="SM00443">
    <property type="entry name" value="G_patch"/>
    <property type="match status" value="1"/>
</dbReference>
<gene>
    <name evidence="3" type="primary">TPHA0B01860</name>
    <name evidence="3" type="ordered locus">TPHA_0B01860</name>
</gene>
<keyword evidence="4" id="KW-1185">Reference proteome</keyword>
<feature type="domain" description="G-patch" evidence="2">
    <location>
        <begin position="52"/>
        <end position="99"/>
    </location>
</feature>
<dbReference type="Proteomes" id="UP000005666">
    <property type="component" value="Chromosome 2"/>
</dbReference>
<dbReference type="GeneID" id="11534976"/>
<dbReference type="EMBL" id="HE612857">
    <property type="protein sequence ID" value="CCE61858.1"/>
    <property type="molecule type" value="Genomic_DNA"/>
</dbReference>
<dbReference type="KEGG" id="tpf:TPHA_0B01860"/>
<sequence length="597" mass="69152">MQNLGHYDPYGYSENESDNASDGISVSSELDGREVNREDSKQVHKDDKLTKKYGIGARLLSKMGFVEGQGLGRDGKGIAQPIHAEQRPQGHVGLGSFIGDNRKVEEAENLRDTYSSSSDEFVSHSQVKFNASKTFQLNNNINLKFNNEEFNLKFLKYKDKLPSEIVQKYETNKLQSNQKTKLWGSLSDLSNLYAEVDTINSKLESLNVSISSYEQNSLKIAALLSEYHQDLKLLPAILCNNNDYDRNEISFKNYLRTILESVDSDELTDEIVSRLIMERYSTIPNEIFLQVTEEKNLIFTELQYIIMTFPSIFQNISKTLNYSQSSLYNVIVPSMRNLWQSLKDADIKTVDLFLFLLGTYATVFESIKIKDYIENNIIYQSLYSIVSDWDLNDSYTKYPILKLSKSYWNEDLQQLLLENYRSHCESFNAETNSFLSKDNRSILANLIPRQDMYKATSIYIVPKLKQSWNLNVDILKEFETWNDNFFDNTVGTFSFVSLLVNFQNALPKEYISSWLLCILNELNKLLFEFCQYSNLEEREHIKAFAAWFLDKLNADYFDLETYIPAEFDMCFEFIESLSESDLKAIHNKSLELPTNIL</sequence>
<dbReference type="PROSITE" id="PS50174">
    <property type="entry name" value="G_PATCH"/>
    <property type="match status" value="1"/>
</dbReference>
<evidence type="ECO:0000259" key="2">
    <source>
        <dbReference type="PROSITE" id="PS50174"/>
    </source>
</evidence>
<dbReference type="eggNOG" id="KOG2184">
    <property type="taxonomic scope" value="Eukaryota"/>
</dbReference>
<dbReference type="OMA" id="NKILYQW"/>
<dbReference type="Pfam" id="PF01585">
    <property type="entry name" value="G-patch"/>
    <property type="match status" value="1"/>
</dbReference>
<dbReference type="AlphaFoldDB" id="G8BPC7"/>
<organism evidence="3 4">
    <name type="scientific">Tetrapisispora phaffii (strain ATCC 24235 / CBS 4417 / NBRC 1672 / NRRL Y-8282 / UCD 70-5)</name>
    <name type="common">Yeast</name>
    <name type="synonym">Fabospora phaffii</name>
    <dbReference type="NCBI Taxonomy" id="1071381"/>
    <lineage>
        <taxon>Eukaryota</taxon>
        <taxon>Fungi</taxon>
        <taxon>Dikarya</taxon>
        <taxon>Ascomycota</taxon>
        <taxon>Saccharomycotina</taxon>
        <taxon>Saccharomycetes</taxon>
        <taxon>Saccharomycetales</taxon>
        <taxon>Saccharomycetaceae</taxon>
        <taxon>Tetrapisispora</taxon>
    </lineage>
</organism>
<dbReference type="PANTHER" id="PTHR47423">
    <property type="entry name" value="G-PATCH DOMAIN CONTAINING PROTEIN"/>
    <property type="match status" value="1"/>
</dbReference>
<accession>G8BPC7</accession>
<name>G8BPC7_TETPH</name>
<feature type="compositionally biased region" description="Polar residues" evidence="1">
    <location>
        <begin position="18"/>
        <end position="28"/>
    </location>
</feature>
<evidence type="ECO:0000313" key="3">
    <source>
        <dbReference type="EMBL" id="CCE61858.1"/>
    </source>
</evidence>
<dbReference type="GO" id="GO:0003676">
    <property type="term" value="F:nucleic acid binding"/>
    <property type="evidence" value="ECO:0007669"/>
    <property type="project" value="InterPro"/>
</dbReference>
<feature type="compositionally biased region" description="Basic and acidic residues" evidence="1">
    <location>
        <begin position="30"/>
        <end position="46"/>
    </location>
</feature>
<dbReference type="STRING" id="1071381.G8BPC7"/>
<protein>
    <recommendedName>
        <fullName evidence="2">G-patch domain-containing protein</fullName>
    </recommendedName>
</protein>
<dbReference type="RefSeq" id="XP_003684292.1">
    <property type="nucleotide sequence ID" value="XM_003684244.1"/>
</dbReference>
<dbReference type="OrthoDB" id="4822at2759"/>
<dbReference type="HOGENOM" id="CLU_457215_0_0_1"/>
<evidence type="ECO:0000313" key="4">
    <source>
        <dbReference type="Proteomes" id="UP000005666"/>
    </source>
</evidence>
<proteinExistence type="predicted"/>
<feature type="region of interest" description="Disordered" evidence="1">
    <location>
        <begin position="1"/>
        <end position="46"/>
    </location>
</feature>
<dbReference type="PANTHER" id="PTHR47423:SF2">
    <property type="entry name" value="PROTEIN SQS1"/>
    <property type="match status" value="1"/>
</dbReference>
<evidence type="ECO:0000256" key="1">
    <source>
        <dbReference type="SAM" id="MobiDB-lite"/>
    </source>
</evidence>
<reference evidence="3 4" key="1">
    <citation type="journal article" date="2011" name="Proc. Natl. Acad. Sci. U.S.A.">
        <title>Evolutionary erosion of yeast sex chromosomes by mating-type switching accidents.</title>
        <authorList>
            <person name="Gordon J.L."/>
            <person name="Armisen D."/>
            <person name="Proux-Wera E."/>
            <person name="Oheigeartaigh S.S."/>
            <person name="Byrne K.P."/>
            <person name="Wolfe K.H."/>
        </authorList>
    </citation>
    <scope>NUCLEOTIDE SEQUENCE [LARGE SCALE GENOMIC DNA]</scope>
    <source>
        <strain evidence="4">ATCC 24235 / CBS 4417 / NBRC 1672 / NRRL Y-8282 / UCD 70-5</strain>
    </source>
</reference>